<evidence type="ECO:0000313" key="13">
    <source>
        <dbReference type="EMBL" id="KAG2177369.1"/>
    </source>
</evidence>
<evidence type="ECO:0000256" key="7">
    <source>
        <dbReference type="ARBA" id="ARBA00022786"/>
    </source>
</evidence>
<protein>
    <recommendedName>
        <fullName evidence="2">RBR-type E3 ubiquitin transferase</fullName>
        <ecNumber evidence="2">2.3.2.31</ecNumber>
    </recommendedName>
</protein>
<proteinExistence type="predicted"/>
<dbReference type="SUPFAM" id="SSF57850">
    <property type="entry name" value="RING/U-box"/>
    <property type="match status" value="2"/>
</dbReference>
<dbReference type="InterPro" id="IPR013083">
    <property type="entry name" value="Znf_RING/FYVE/PHD"/>
</dbReference>
<reference evidence="13" key="1">
    <citation type="submission" date="2020-12" db="EMBL/GenBank/DDBJ databases">
        <title>Metabolic potential, ecology and presence of endohyphal bacteria is reflected in genomic diversity of Mucoromycotina.</title>
        <authorList>
            <person name="Muszewska A."/>
            <person name="Okrasinska A."/>
            <person name="Steczkiewicz K."/>
            <person name="Drgas O."/>
            <person name="Orlowska M."/>
            <person name="Perlinska-Lenart U."/>
            <person name="Aleksandrzak-Piekarczyk T."/>
            <person name="Szatraj K."/>
            <person name="Zielenkiewicz U."/>
            <person name="Pilsyk S."/>
            <person name="Malc E."/>
            <person name="Mieczkowski P."/>
            <person name="Kruszewska J.S."/>
            <person name="Biernat P."/>
            <person name="Pawlowska J."/>
        </authorList>
    </citation>
    <scope>NUCLEOTIDE SEQUENCE</scope>
    <source>
        <strain evidence="13">WA0000067209</strain>
    </source>
</reference>
<dbReference type="PROSITE" id="PS51873">
    <property type="entry name" value="TRIAD"/>
    <property type="match status" value="1"/>
</dbReference>
<keyword evidence="8" id="KW-0862">Zinc</keyword>
<dbReference type="AlphaFoldDB" id="A0A8H7UFF7"/>
<evidence type="ECO:0000256" key="3">
    <source>
        <dbReference type="ARBA" id="ARBA00022679"/>
    </source>
</evidence>
<keyword evidence="3" id="KW-0808">Transferase</keyword>
<dbReference type="SMART" id="SM00184">
    <property type="entry name" value="RING"/>
    <property type="match status" value="2"/>
</dbReference>
<comment type="caution">
    <text evidence="13">The sequence shown here is derived from an EMBL/GenBank/DDBJ whole genome shotgun (WGS) entry which is preliminary data.</text>
</comment>
<evidence type="ECO:0000256" key="5">
    <source>
        <dbReference type="ARBA" id="ARBA00022737"/>
    </source>
</evidence>
<evidence type="ECO:0000256" key="2">
    <source>
        <dbReference type="ARBA" id="ARBA00012251"/>
    </source>
</evidence>
<dbReference type="EC" id="2.3.2.31" evidence="2"/>
<feature type="region of interest" description="Disordered" evidence="10">
    <location>
        <begin position="1"/>
        <end position="21"/>
    </location>
</feature>
<evidence type="ECO:0000256" key="4">
    <source>
        <dbReference type="ARBA" id="ARBA00022723"/>
    </source>
</evidence>
<evidence type="ECO:0000256" key="10">
    <source>
        <dbReference type="SAM" id="MobiDB-lite"/>
    </source>
</evidence>
<evidence type="ECO:0000256" key="6">
    <source>
        <dbReference type="ARBA" id="ARBA00022771"/>
    </source>
</evidence>
<accession>A0A8H7UFF7</accession>
<dbReference type="OrthoDB" id="442087at2759"/>
<dbReference type="GO" id="GO:0016567">
    <property type="term" value="P:protein ubiquitination"/>
    <property type="evidence" value="ECO:0007669"/>
    <property type="project" value="InterPro"/>
</dbReference>
<dbReference type="PROSITE" id="PS00518">
    <property type="entry name" value="ZF_RING_1"/>
    <property type="match status" value="1"/>
</dbReference>
<keyword evidence="14" id="KW-1185">Reference proteome</keyword>
<dbReference type="InterPro" id="IPR001841">
    <property type="entry name" value="Znf_RING"/>
</dbReference>
<keyword evidence="7" id="KW-0833">Ubl conjugation pathway</keyword>
<evidence type="ECO:0000256" key="1">
    <source>
        <dbReference type="ARBA" id="ARBA00001798"/>
    </source>
</evidence>
<name>A0A8H7UFF7_MORIS</name>
<dbReference type="GO" id="GO:0008270">
    <property type="term" value="F:zinc ion binding"/>
    <property type="evidence" value="ECO:0007669"/>
    <property type="project" value="UniProtKB-KW"/>
</dbReference>
<evidence type="ECO:0000313" key="14">
    <source>
        <dbReference type="Proteomes" id="UP000654370"/>
    </source>
</evidence>
<evidence type="ECO:0000259" key="11">
    <source>
        <dbReference type="PROSITE" id="PS50089"/>
    </source>
</evidence>
<dbReference type="InterPro" id="IPR017907">
    <property type="entry name" value="Znf_RING_CS"/>
</dbReference>
<evidence type="ECO:0000256" key="8">
    <source>
        <dbReference type="ARBA" id="ARBA00022833"/>
    </source>
</evidence>
<dbReference type="SMART" id="SM00647">
    <property type="entry name" value="IBR"/>
    <property type="match status" value="1"/>
</dbReference>
<dbReference type="PANTHER" id="PTHR11685">
    <property type="entry name" value="RBR FAMILY RING FINGER AND IBR DOMAIN-CONTAINING"/>
    <property type="match status" value="1"/>
</dbReference>
<keyword evidence="6 9" id="KW-0863">Zinc-finger</keyword>
<dbReference type="Gene3D" id="3.30.40.10">
    <property type="entry name" value="Zinc/RING finger domain, C3HC4 (zinc finger)"/>
    <property type="match status" value="1"/>
</dbReference>
<feature type="domain" description="RING-type" evidence="11">
    <location>
        <begin position="87"/>
        <end position="151"/>
    </location>
</feature>
<dbReference type="PROSITE" id="PS50089">
    <property type="entry name" value="ZF_RING_2"/>
    <property type="match status" value="1"/>
</dbReference>
<dbReference type="InterPro" id="IPR031127">
    <property type="entry name" value="E3_UB_ligase_RBR"/>
</dbReference>
<feature type="domain" description="RING-type" evidence="12">
    <location>
        <begin position="83"/>
        <end position="282"/>
    </location>
</feature>
<dbReference type="EMBL" id="JAEPQZ010000009">
    <property type="protein sequence ID" value="KAG2177369.1"/>
    <property type="molecule type" value="Genomic_DNA"/>
</dbReference>
<dbReference type="InterPro" id="IPR044066">
    <property type="entry name" value="TRIAD_supradom"/>
</dbReference>
<keyword evidence="5" id="KW-0677">Repeat</keyword>
<sequence>MSLSEDDILVTPSSQSDLFPRPNPRELPYMIEILKEMGKVTCEEEYSLWTQNLFHENKLSLALSEMILLSWLLDVNKKSNWQPTSVCNICLEEVRVDHPSRIIRATEDITEIGYYVPSCPHLFCSPCLAQYLEMKLKEPVTTFPIKCPYHECDNTISNEVAERVLDFDAAMLWWDKQAEAGIFNKIYCPYADCAVPLENATLETDCTTMAECPVCNRAFCYSCKTKWHPDMTCAENLSFTPEQKNILALLDTADLFQWSSCPSCKNIVEKKVSSYHQSLAMN</sequence>
<dbReference type="GO" id="GO:0061630">
    <property type="term" value="F:ubiquitin protein ligase activity"/>
    <property type="evidence" value="ECO:0007669"/>
    <property type="project" value="UniProtKB-EC"/>
</dbReference>
<comment type="catalytic activity">
    <reaction evidence="1">
        <text>[E2 ubiquitin-conjugating enzyme]-S-ubiquitinyl-L-cysteine + [acceptor protein]-L-lysine = [E2 ubiquitin-conjugating enzyme]-L-cysteine + [acceptor protein]-N(6)-ubiquitinyl-L-lysine.</text>
        <dbReference type="EC" id="2.3.2.31"/>
    </reaction>
</comment>
<dbReference type="Pfam" id="PF01485">
    <property type="entry name" value="IBR"/>
    <property type="match status" value="1"/>
</dbReference>
<evidence type="ECO:0000256" key="9">
    <source>
        <dbReference type="PROSITE-ProRule" id="PRU00175"/>
    </source>
</evidence>
<keyword evidence="4" id="KW-0479">Metal-binding</keyword>
<evidence type="ECO:0000259" key="12">
    <source>
        <dbReference type="PROSITE" id="PS51873"/>
    </source>
</evidence>
<dbReference type="InterPro" id="IPR002867">
    <property type="entry name" value="IBR_dom"/>
</dbReference>
<organism evidence="13 14">
    <name type="scientific">Mortierella isabellina</name>
    <name type="common">Filamentous fungus</name>
    <name type="synonym">Umbelopsis isabellina</name>
    <dbReference type="NCBI Taxonomy" id="91625"/>
    <lineage>
        <taxon>Eukaryota</taxon>
        <taxon>Fungi</taxon>
        <taxon>Fungi incertae sedis</taxon>
        <taxon>Mucoromycota</taxon>
        <taxon>Mucoromycotina</taxon>
        <taxon>Umbelopsidomycetes</taxon>
        <taxon>Umbelopsidales</taxon>
        <taxon>Umbelopsidaceae</taxon>
        <taxon>Umbelopsis</taxon>
    </lineage>
</organism>
<gene>
    <name evidence="13" type="ORF">INT43_008026</name>
</gene>
<dbReference type="Proteomes" id="UP000654370">
    <property type="component" value="Unassembled WGS sequence"/>
</dbReference>